<dbReference type="AlphaFoldDB" id="A0A9W3C757"/>
<organism evidence="2 3">
    <name type="scientific">Raphanus sativus</name>
    <name type="common">Radish</name>
    <name type="synonym">Raphanus raphanistrum var. sativus</name>
    <dbReference type="NCBI Taxonomy" id="3726"/>
    <lineage>
        <taxon>Eukaryota</taxon>
        <taxon>Viridiplantae</taxon>
        <taxon>Streptophyta</taxon>
        <taxon>Embryophyta</taxon>
        <taxon>Tracheophyta</taxon>
        <taxon>Spermatophyta</taxon>
        <taxon>Magnoliopsida</taxon>
        <taxon>eudicotyledons</taxon>
        <taxon>Gunneridae</taxon>
        <taxon>Pentapetalae</taxon>
        <taxon>rosids</taxon>
        <taxon>malvids</taxon>
        <taxon>Brassicales</taxon>
        <taxon>Brassicaceae</taxon>
        <taxon>Brassiceae</taxon>
        <taxon>Raphanus</taxon>
    </lineage>
</organism>
<keyword evidence="2" id="KW-1185">Reference proteome</keyword>
<gene>
    <name evidence="3" type="primary">LOC130498000</name>
</gene>
<reference evidence="3" key="2">
    <citation type="submission" date="2025-08" db="UniProtKB">
        <authorList>
            <consortium name="RefSeq"/>
        </authorList>
    </citation>
    <scope>IDENTIFICATION</scope>
    <source>
        <tissue evidence="3">Leaf</tissue>
    </source>
</reference>
<dbReference type="KEGG" id="rsz:130498000"/>
<dbReference type="OrthoDB" id="778084at2759"/>
<feature type="compositionally biased region" description="Basic and acidic residues" evidence="1">
    <location>
        <begin position="9"/>
        <end position="34"/>
    </location>
</feature>
<accession>A0A9W3C757</accession>
<sequence>IEDGNNGATRREEKNKEEDLASKQVSDELEKSCLTEEEDVDYLSDQNSKKRSRVLKTTSESEKRKKRKSRKEPRYNNTSSFDDWPFAGNVNPQKKAINIDDEDMDIKLERSSASACEGYFFPKAQFLSQVGIYSLPYAVLFRPLYLISVGLCD</sequence>
<evidence type="ECO:0000256" key="1">
    <source>
        <dbReference type="SAM" id="MobiDB-lite"/>
    </source>
</evidence>
<proteinExistence type="predicted"/>
<name>A0A9W3C757_RAPSA</name>
<evidence type="ECO:0000313" key="2">
    <source>
        <dbReference type="Proteomes" id="UP000504610"/>
    </source>
</evidence>
<reference evidence="2" key="1">
    <citation type="journal article" date="2019" name="Database">
        <title>The radish genome database (RadishGD): an integrated information resource for radish genomics.</title>
        <authorList>
            <person name="Yu H.J."/>
            <person name="Baek S."/>
            <person name="Lee Y.J."/>
            <person name="Cho A."/>
            <person name="Mun J.H."/>
        </authorList>
    </citation>
    <scope>NUCLEOTIDE SEQUENCE [LARGE SCALE GENOMIC DNA]</scope>
    <source>
        <strain evidence="2">cv. WK10039</strain>
    </source>
</reference>
<feature type="non-terminal residue" evidence="3">
    <location>
        <position position="1"/>
    </location>
</feature>
<protein>
    <submittedName>
        <fullName evidence="3">Uncharacterized protein LOC130498000</fullName>
    </submittedName>
</protein>
<evidence type="ECO:0000313" key="3">
    <source>
        <dbReference type="RefSeq" id="XP_056847303.1"/>
    </source>
</evidence>
<dbReference type="GeneID" id="130498000"/>
<feature type="region of interest" description="Disordered" evidence="1">
    <location>
        <begin position="1"/>
        <end position="87"/>
    </location>
</feature>
<dbReference type="RefSeq" id="XP_056847303.1">
    <property type="nucleotide sequence ID" value="XM_056991323.1"/>
</dbReference>
<dbReference type="Proteomes" id="UP000504610">
    <property type="component" value="Chromosome 7"/>
</dbReference>